<sequence>MAQVTVYYQHREGGTELVNHEEALYFHRDACEVIDHYPWVEEQALFEELGEGGGFFFLLGDIDSLYATFQLLPIEKDGGVLYLDIVLKPGFLGIFGRKSVSVDYDFVSIADAKHHIKAFFEDSIESLYVKHKK</sequence>
<proteinExistence type="predicted"/>
<organism evidence="1 4">
    <name type="scientific">Marinomonas gallaica</name>
    <dbReference type="NCBI Taxonomy" id="1806667"/>
    <lineage>
        <taxon>Bacteria</taxon>
        <taxon>Pseudomonadati</taxon>
        <taxon>Pseudomonadota</taxon>
        <taxon>Gammaproteobacteria</taxon>
        <taxon>Oceanospirillales</taxon>
        <taxon>Oceanospirillaceae</taxon>
        <taxon>Marinomonas</taxon>
    </lineage>
</organism>
<keyword evidence="3" id="KW-1185">Reference proteome</keyword>
<protein>
    <submittedName>
        <fullName evidence="1">Uncharacterized protein</fullName>
    </submittedName>
</protein>
<evidence type="ECO:0000313" key="2">
    <source>
        <dbReference type="EMBL" id="SBT22622.1"/>
    </source>
</evidence>
<name>A0A1C3JSW5_9GAMM</name>
<gene>
    <name evidence="1" type="ORF">MGA5115_02363</name>
    <name evidence="2" type="ORF">MGA5116_03245</name>
</gene>
<dbReference type="EMBL" id="FLRB01000019">
    <property type="protein sequence ID" value="SBT22622.1"/>
    <property type="molecule type" value="Genomic_DNA"/>
</dbReference>
<evidence type="ECO:0000313" key="4">
    <source>
        <dbReference type="Proteomes" id="UP000092871"/>
    </source>
</evidence>
<evidence type="ECO:0000313" key="3">
    <source>
        <dbReference type="Proteomes" id="UP000092840"/>
    </source>
</evidence>
<evidence type="ECO:0000313" key="1">
    <source>
        <dbReference type="EMBL" id="SBT18242.1"/>
    </source>
</evidence>
<dbReference type="RefSeq" id="WP_067036740.1">
    <property type="nucleotide sequence ID" value="NZ_FLRA01000017.1"/>
</dbReference>
<dbReference type="AlphaFoldDB" id="A0A1C3JSW5"/>
<dbReference type="Proteomes" id="UP000092871">
    <property type="component" value="Unassembled WGS sequence"/>
</dbReference>
<reference evidence="2 3" key="1">
    <citation type="submission" date="2016-06" db="EMBL/GenBank/DDBJ databases">
        <authorList>
            <person name="Rodrigo-Torres L."/>
            <person name="Arahal D.R."/>
        </authorList>
    </citation>
    <scope>NUCLEOTIDE SEQUENCE [LARGE SCALE GENOMIC DNA]</scope>
    <source>
        <strain evidence="2 3">CECT 5116</strain>
    </source>
</reference>
<dbReference type="Proteomes" id="UP000092840">
    <property type="component" value="Unassembled WGS sequence"/>
</dbReference>
<reference evidence="1 4" key="2">
    <citation type="submission" date="2016-06" db="EMBL/GenBank/DDBJ databases">
        <authorList>
            <person name="Kjaerup R.B."/>
            <person name="Dalgaard T.S."/>
            <person name="Juul-Madsen H.R."/>
        </authorList>
    </citation>
    <scope>NUCLEOTIDE SEQUENCE [LARGE SCALE GENOMIC DNA]</scope>
    <source>
        <strain evidence="1 4">CECT 5115</strain>
    </source>
</reference>
<dbReference type="OrthoDB" id="5901311at2"/>
<dbReference type="EMBL" id="FLRA01000017">
    <property type="protein sequence ID" value="SBT18242.1"/>
    <property type="molecule type" value="Genomic_DNA"/>
</dbReference>
<accession>A0A1C3JSW5</accession>